<gene>
    <name evidence="1" type="ORF">LYPA_23C007741</name>
</gene>
<dbReference type="EMBL" id="CAAGRJ010015202">
    <property type="protein sequence ID" value="VFV31130.1"/>
    <property type="molecule type" value="Genomic_DNA"/>
</dbReference>
<dbReference type="AlphaFoldDB" id="A0A485NCU1"/>
<evidence type="ECO:0000313" key="1">
    <source>
        <dbReference type="EMBL" id="VFV31130.1"/>
    </source>
</evidence>
<organism evidence="1 2">
    <name type="scientific">Lynx pardinus</name>
    <name type="common">Iberian lynx</name>
    <name type="synonym">Felis pardina</name>
    <dbReference type="NCBI Taxonomy" id="191816"/>
    <lineage>
        <taxon>Eukaryota</taxon>
        <taxon>Metazoa</taxon>
        <taxon>Chordata</taxon>
        <taxon>Craniata</taxon>
        <taxon>Vertebrata</taxon>
        <taxon>Euteleostomi</taxon>
        <taxon>Mammalia</taxon>
        <taxon>Eutheria</taxon>
        <taxon>Laurasiatheria</taxon>
        <taxon>Carnivora</taxon>
        <taxon>Feliformia</taxon>
        <taxon>Felidae</taxon>
        <taxon>Felinae</taxon>
        <taxon>Lynx</taxon>
    </lineage>
</organism>
<reference evidence="1 2" key="1">
    <citation type="submission" date="2019-01" db="EMBL/GenBank/DDBJ databases">
        <authorList>
            <person name="Alioto T."/>
            <person name="Alioto T."/>
        </authorList>
    </citation>
    <scope>NUCLEOTIDE SEQUENCE [LARGE SCALE GENOMIC DNA]</scope>
</reference>
<accession>A0A485NCU1</accession>
<sequence>MGPTAARHAPGGRRLAIQDTRPLLGTDEKRVPERFPKETLAPAWNVGPVVWSQYSTVLGGGLAVTTNEISVIRSGGIPAHNGACCLGDNTNVSTMGGSQSAISVQVETPGAADSLPKPQFPHFRKKTGLQASML</sequence>
<evidence type="ECO:0000313" key="2">
    <source>
        <dbReference type="Proteomes" id="UP000386466"/>
    </source>
</evidence>
<protein>
    <submittedName>
        <fullName evidence="1">Sal-like protein 4</fullName>
    </submittedName>
</protein>
<keyword evidence="2" id="KW-1185">Reference proteome</keyword>
<name>A0A485NCU1_LYNPA</name>
<dbReference type="Proteomes" id="UP000386466">
    <property type="component" value="Unassembled WGS sequence"/>
</dbReference>
<proteinExistence type="predicted"/>